<evidence type="ECO:0000256" key="1">
    <source>
        <dbReference type="SAM" id="MobiDB-lite"/>
    </source>
</evidence>
<gene>
    <name evidence="2" type="ORF">MYCIT1_LOCUS26132</name>
</gene>
<evidence type="ECO:0000313" key="3">
    <source>
        <dbReference type="Proteomes" id="UP001295794"/>
    </source>
</evidence>
<organism evidence="2 3">
    <name type="scientific">Mycena citricolor</name>
    <dbReference type="NCBI Taxonomy" id="2018698"/>
    <lineage>
        <taxon>Eukaryota</taxon>
        <taxon>Fungi</taxon>
        <taxon>Dikarya</taxon>
        <taxon>Basidiomycota</taxon>
        <taxon>Agaricomycotina</taxon>
        <taxon>Agaricomycetes</taxon>
        <taxon>Agaricomycetidae</taxon>
        <taxon>Agaricales</taxon>
        <taxon>Marasmiineae</taxon>
        <taxon>Mycenaceae</taxon>
        <taxon>Mycena</taxon>
    </lineage>
</organism>
<evidence type="ECO:0000313" key="2">
    <source>
        <dbReference type="EMBL" id="CAK5277253.1"/>
    </source>
</evidence>
<feature type="region of interest" description="Disordered" evidence="1">
    <location>
        <begin position="192"/>
        <end position="220"/>
    </location>
</feature>
<feature type="compositionally biased region" description="Basic and acidic residues" evidence="1">
    <location>
        <begin position="130"/>
        <end position="141"/>
    </location>
</feature>
<feature type="compositionally biased region" description="Basic and acidic residues" evidence="1">
    <location>
        <begin position="113"/>
        <end position="122"/>
    </location>
</feature>
<feature type="compositionally biased region" description="Pro residues" evidence="1">
    <location>
        <begin position="269"/>
        <end position="283"/>
    </location>
</feature>
<reference evidence="2" key="1">
    <citation type="submission" date="2023-11" db="EMBL/GenBank/DDBJ databases">
        <authorList>
            <person name="De Vega J J."/>
            <person name="De Vega J J."/>
        </authorList>
    </citation>
    <scope>NUCLEOTIDE SEQUENCE</scope>
</reference>
<dbReference type="EMBL" id="CAVNYO010000419">
    <property type="protein sequence ID" value="CAK5277253.1"/>
    <property type="molecule type" value="Genomic_DNA"/>
</dbReference>
<feature type="region of interest" description="Disordered" evidence="1">
    <location>
        <begin position="163"/>
        <end position="182"/>
    </location>
</feature>
<sequence length="440" mass="48749">MPKRKANGRIKNLGSYAKEGVSKPPKRPRTDSEPVSQACSNESGQEDGVAEGKADSGDDDSGDELLDIEVEDDVLQPKDEKSLQGWLKVTADHLQSLCNHAPNHLRGQYATNKLDKAPEKRTVQHHAKQKRDQAQREAREDQRLGLKLGSLLAFFKPRTLVPSSVSEPSVSGIEPEDSDMEMNDVELLEITETTETTQAVEPMQSMRPPPRPSVKEVPEDEDLLDCAEPAVLDDLERAEEGLDDIWDPSEKRLPGYERNGTPSHKPANPSRPPPPSPPPPDDPPSGDTPHPVPRAVPSNTSIDAGIPKLQDLLHPRWAKGQGHSKSKLDLVTYARMECVIRFLRLYCAAGYSGWSLYSEMIASSSGKQGTKTWMARKLREWAIDFCGDSKLPTHLYGRFTSTILADEDIAVDIHLHLQSLGKWVSAKQIVRYVATPEFQA</sequence>
<proteinExistence type="predicted"/>
<dbReference type="Proteomes" id="UP001295794">
    <property type="component" value="Unassembled WGS sequence"/>
</dbReference>
<feature type="region of interest" description="Disordered" evidence="1">
    <location>
        <begin position="112"/>
        <end position="141"/>
    </location>
</feature>
<feature type="compositionally biased region" description="Polar residues" evidence="1">
    <location>
        <begin position="33"/>
        <end position="43"/>
    </location>
</feature>
<feature type="region of interest" description="Disordered" evidence="1">
    <location>
        <begin position="1"/>
        <end position="65"/>
    </location>
</feature>
<dbReference type="AlphaFoldDB" id="A0AAD2K3S0"/>
<accession>A0AAD2K3S0</accession>
<feature type="region of interest" description="Disordered" evidence="1">
    <location>
        <begin position="239"/>
        <end position="303"/>
    </location>
</feature>
<feature type="compositionally biased region" description="Low complexity" evidence="1">
    <location>
        <begin position="192"/>
        <end position="206"/>
    </location>
</feature>
<comment type="caution">
    <text evidence="2">The sequence shown here is derived from an EMBL/GenBank/DDBJ whole genome shotgun (WGS) entry which is preliminary data.</text>
</comment>
<name>A0AAD2K3S0_9AGAR</name>
<protein>
    <submittedName>
        <fullName evidence="2">Uncharacterized protein</fullName>
    </submittedName>
</protein>
<keyword evidence="3" id="KW-1185">Reference proteome</keyword>
<feature type="compositionally biased region" description="Low complexity" evidence="1">
    <location>
        <begin position="163"/>
        <end position="173"/>
    </location>
</feature>